<evidence type="ECO:0000256" key="1">
    <source>
        <dbReference type="SAM" id="MobiDB-lite"/>
    </source>
</evidence>
<keyword evidence="3" id="KW-1185">Reference proteome</keyword>
<proteinExistence type="predicted"/>
<sequence length="172" mass="18404">MQLLAALLASFLAVAVANVGILFLSLSLLHSLTIPAAPGRARALRMPPFIDRLPRDTLTRVYHSVYTATSSRTSSVTADSSSKPLAATTGNALGMGSTPPSRMPPAPPILPFGMVFLGRGQIVVVGVGCSDLSTLFYPKFKLSEARCPSRLTADKHYVASTLRRYPNRRFGT</sequence>
<accession>A0AAD7DYJ4</accession>
<protein>
    <submittedName>
        <fullName evidence="2">Uncharacterized protein</fullName>
    </submittedName>
</protein>
<evidence type="ECO:0000313" key="2">
    <source>
        <dbReference type="EMBL" id="KAJ7702013.1"/>
    </source>
</evidence>
<dbReference type="EMBL" id="JARKIB010000522">
    <property type="protein sequence ID" value="KAJ7702013.1"/>
    <property type="molecule type" value="Genomic_DNA"/>
</dbReference>
<dbReference type="Proteomes" id="UP001215598">
    <property type="component" value="Unassembled WGS sequence"/>
</dbReference>
<evidence type="ECO:0000313" key="3">
    <source>
        <dbReference type="Proteomes" id="UP001215598"/>
    </source>
</evidence>
<feature type="region of interest" description="Disordered" evidence="1">
    <location>
        <begin position="73"/>
        <end position="100"/>
    </location>
</feature>
<gene>
    <name evidence="2" type="ORF">B0H16DRAFT_1483303</name>
</gene>
<name>A0AAD7DYJ4_9AGAR</name>
<organism evidence="2 3">
    <name type="scientific">Mycena metata</name>
    <dbReference type="NCBI Taxonomy" id="1033252"/>
    <lineage>
        <taxon>Eukaryota</taxon>
        <taxon>Fungi</taxon>
        <taxon>Dikarya</taxon>
        <taxon>Basidiomycota</taxon>
        <taxon>Agaricomycotina</taxon>
        <taxon>Agaricomycetes</taxon>
        <taxon>Agaricomycetidae</taxon>
        <taxon>Agaricales</taxon>
        <taxon>Marasmiineae</taxon>
        <taxon>Mycenaceae</taxon>
        <taxon>Mycena</taxon>
    </lineage>
</organism>
<feature type="compositionally biased region" description="Low complexity" evidence="1">
    <location>
        <begin position="73"/>
        <end position="82"/>
    </location>
</feature>
<reference evidence="2" key="1">
    <citation type="submission" date="2023-03" db="EMBL/GenBank/DDBJ databases">
        <title>Massive genome expansion in bonnet fungi (Mycena s.s.) driven by repeated elements and novel gene families across ecological guilds.</title>
        <authorList>
            <consortium name="Lawrence Berkeley National Laboratory"/>
            <person name="Harder C.B."/>
            <person name="Miyauchi S."/>
            <person name="Viragh M."/>
            <person name="Kuo A."/>
            <person name="Thoen E."/>
            <person name="Andreopoulos B."/>
            <person name="Lu D."/>
            <person name="Skrede I."/>
            <person name="Drula E."/>
            <person name="Henrissat B."/>
            <person name="Morin E."/>
            <person name="Kohler A."/>
            <person name="Barry K."/>
            <person name="LaButti K."/>
            <person name="Morin E."/>
            <person name="Salamov A."/>
            <person name="Lipzen A."/>
            <person name="Mereny Z."/>
            <person name="Hegedus B."/>
            <person name="Baldrian P."/>
            <person name="Stursova M."/>
            <person name="Weitz H."/>
            <person name="Taylor A."/>
            <person name="Grigoriev I.V."/>
            <person name="Nagy L.G."/>
            <person name="Martin F."/>
            <person name="Kauserud H."/>
        </authorList>
    </citation>
    <scope>NUCLEOTIDE SEQUENCE</scope>
    <source>
        <strain evidence="2">CBHHK182m</strain>
    </source>
</reference>
<comment type="caution">
    <text evidence="2">The sequence shown here is derived from an EMBL/GenBank/DDBJ whole genome shotgun (WGS) entry which is preliminary data.</text>
</comment>
<dbReference type="AlphaFoldDB" id="A0AAD7DYJ4"/>